<name>A0A9D4HI30_DREPO</name>
<dbReference type="CDD" id="cd00198">
    <property type="entry name" value="vWFA"/>
    <property type="match status" value="1"/>
</dbReference>
<dbReference type="PROSITE" id="PS50234">
    <property type="entry name" value="VWFA"/>
    <property type="match status" value="2"/>
</dbReference>
<sequence>MSANRVETRKAADSLKRQIHKLIAIGVGHEVSHRELLDIASLGDERTPQYVFAVSNFNALFTIVAQLVLLTCQECTWNTTADVVFLMDMSTEMSQVEVDLGVDSMTYLLNGLLDKKHNTTVRAALVTYGNEFRVHHTLKEPMELLRDYIQKLTAPRYCDASSDDDCSVIKSFSQALGQLNRSMFKNNENNTREIIVIITNGRHDIDTSVRALANDLVKTGKILLAIGLGGNWKVDSFKEMVRDPAHIYTLESKESVNVLDSVMTEIVYSSCALSNDFNNKP</sequence>
<gene>
    <name evidence="2" type="ORF">DPMN_062359</name>
</gene>
<feature type="domain" description="VWFA" evidence="1">
    <location>
        <begin position="1"/>
        <end position="67"/>
    </location>
</feature>
<feature type="domain" description="VWFA" evidence="1">
    <location>
        <begin position="82"/>
        <end position="266"/>
    </location>
</feature>
<accession>A0A9D4HI30</accession>
<reference evidence="2" key="1">
    <citation type="journal article" date="2019" name="bioRxiv">
        <title>The Genome of the Zebra Mussel, Dreissena polymorpha: A Resource for Invasive Species Research.</title>
        <authorList>
            <person name="McCartney M.A."/>
            <person name="Auch B."/>
            <person name="Kono T."/>
            <person name="Mallez S."/>
            <person name="Zhang Y."/>
            <person name="Obille A."/>
            <person name="Becker A."/>
            <person name="Abrahante J.E."/>
            <person name="Garbe J."/>
            <person name="Badalamenti J.P."/>
            <person name="Herman A."/>
            <person name="Mangelson H."/>
            <person name="Liachko I."/>
            <person name="Sullivan S."/>
            <person name="Sone E.D."/>
            <person name="Koren S."/>
            <person name="Silverstein K.A.T."/>
            <person name="Beckman K.B."/>
            <person name="Gohl D.M."/>
        </authorList>
    </citation>
    <scope>NUCLEOTIDE SEQUENCE</scope>
    <source>
        <strain evidence="2">Duluth1</strain>
        <tissue evidence="2">Whole animal</tissue>
    </source>
</reference>
<dbReference type="Proteomes" id="UP000828390">
    <property type="component" value="Unassembled WGS sequence"/>
</dbReference>
<reference evidence="2" key="2">
    <citation type="submission" date="2020-11" db="EMBL/GenBank/DDBJ databases">
        <authorList>
            <person name="McCartney M.A."/>
            <person name="Auch B."/>
            <person name="Kono T."/>
            <person name="Mallez S."/>
            <person name="Becker A."/>
            <person name="Gohl D.M."/>
            <person name="Silverstein K.A.T."/>
            <person name="Koren S."/>
            <person name="Bechman K.B."/>
            <person name="Herman A."/>
            <person name="Abrahante J.E."/>
            <person name="Garbe J."/>
        </authorList>
    </citation>
    <scope>NUCLEOTIDE SEQUENCE</scope>
    <source>
        <strain evidence="2">Duluth1</strain>
        <tissue evidence="2">Whole animal</tissue>
    </source>
</reference>
<dbReference type="InterPro" id="IPR002035">
    <property type="entry name" value="VWF_A"/>
</dbReference>
<dbReference type="PANTHER" id="PTHR24020">
    <property type="entry name" value="COLLAGEN ALPHA"/>
    <property type="match status" value="1"/>
</dbReference>
<evidence type="ECO:0000313" key="3">
    <source>
        <dbReference type="Proteomes" id="UP000828390"/>
    </source>
</evidence>
<dbReference type="SMART" id="SM00327">
    <property type="entry name" value="VWA"/>
    <property type="match status" value="1"/>
</dbReference>
<dbReference type="InterPro" id="IPR036465">
    <property type="entry name" value="vWFA_dom_sf"/>
</dbReference>
<dbReference type="PRINTS" id="PR00453">
    <property type="entry name" value="VWFADOMAIN"/>
</dbReference>
<dbReference type="InterPro" id="IPR050525">
    <property type="entry name" value="ECM_Assembly_Org"/>
</dbReference>
<dbReference type="Pfam" id="PF00092">
    <property type="entry name" value="VWA"/>
    <property type="match status" value="1"/>
</dbReference>
<dbReference type="Gene3D" id="3.40.50.410">
    <property type="entry name" value="von Willebrand factor, type A domain"/>
    <property type="match status" value="2"/>
</dbReference>
<dbReference type="EMBL" id="JAIWYP010000013">
    <property type="protein sequence ID" value="KAH3719522.1"/>
    <property type="molecule type" value="Genomic_DNA"/>
</dbReference>
<protein>
    <recommendedName>
        <fullName evidence="1">VWFA domain-containing protein</fullName>
    </recommendedName>
</protein>
<proteinExistence type="predicted"/>
<dbReference type="SUPFAM" id="SSF53300">
    <property type="entry name" value="vWA-like"/>
    <property type="match status" value="2"/>
</dbReference>
<evidence type="ECO:0000313" key="2">
    <source>
        <dbReference type="EMBL" id="KAH3719522.1"/>
    </source>
</evidence>
<dbReference type="AlphaFoldDB" id="A0A9D4HI30"/>
<organism evidence="2 3">
    <name type="scientific">Dreissena polymorpha</name>
    <name type="common">Zebra mussel</name>
    <name type="synonym">Mytilus polymorpha</name>
    <dbReference type="NCBI Taxonomy" id="45954"/>
    <lineage>
        <taxon>Eukaryota</taxon>
        <taxon>Metazoa</taxon>
        <taxon>Spiralia</taxon>
        <taxon>Lophotrochozoa</taxon>
        <taxon>Mollusca</taxon>
        <taxon>Bivalvia</taxon>
        <taxon>Autobranchia</taxon>
        <taxon>Heteroconchia</taxon>
        <taxon>Euheterodonta</taxon>
        <taxon>Imparidentia</taxon>
        <taxon>Neoheterodontei</taxon>
        <taxon>Myida</taxon>
        <taxon>Dreissenoidea</taxon>
        <taxon>Dreissenidae</taxon>
        <taxon>Dreissena</taxon>
    </lineage>
</organism>
<keyword evidence="3" id="KW-1185">Reference proteome</keyword>
<evidence type="ECO:0000259" key="1">
    <source>
        <dbReference type="PROSITE" id="PS50234"/>
    </source>
</evidence>
<comment type="caution">
    <text evidence="2">The sequence shown here is derived from an EMBL/GenBank/DDBJ whole genome shotgun (WGS) entry which is preliminary data.</text>
</comment>